<dbReference type="InterPro" id="IPR011862">
    <property type="entry name" value="Phos-bd"/>
</dbReference>
<protein>
    <recommendedName>
        <fullName evidence="4">Phosphate-binding protein</fullName>
    </recommendedName>
</protein>
<evidence type="ECO:0000256" key="3">
    <source>
        <dbReference type="ARBA" id="ARBA00022729"/>
    </source>
</evidence>
<comment type="subcellular location">
    <subcellularLocation>
        <location evidence="4">Periplasm</location>
    </subcellularLocation>
    <subcellularLocation>
        <location evidence="4">Secreted</location>
    </subcellularLocation>
</comment>
<evidence type="ECO:0000259" key="5">
    <source>
        <dbReference type="Pfam" id="PF12849"/>
    </source>
</evidence>
<comment type="function">
    <text evidence="4">Involved in the system for phosphate transport across the cytoplasmic membrane.</text>
</comment>
<dbReference type="PANTHER" id="PTHR30570:SF6">
    <property type="entry name" value="PHOSPHATE-BINDING PROTEIN PSTS"/>
    <property type="match status" value="1"/>
</dbReference>
<evidence type="ECO:0000313" key="6">
    <source>
        <dbReference type="EMBL" id="KAA9129845.1"/>
    </source>
</evidence>
<dbReference type="GO" id="GO:0007155">
    <property type="term" value="P:cell adhesion"/>
    <property type="evidence" value="ECO:0007669"/>
    <property type="project" value="UniProtKB-UniRule"/>
</dbReference>
<dbReference type="InterPro" id="IPR050811">
    <property type="entry name" value="Phosphate_ABC_transporter"/>
</dbReference>
<dbReference type="RefSeq" id="WP_150865066.1">
    <property type="nucleotide sequence ID" value="NZ_VYXP01000010.1"/>
</dbReference>
<dbReference type="GO" id="GO:0042597">
    <property type="term" value="C:periplasmic space"/>
    <property type="evidence" value="ECO:0007669"/>
    <property type="project" value="UniProtKB-SubCell"/>
</dbReference>
<evidence type="ECO:0000256" key="1">
    <source>
        <dbReference type="ARBA" id="ARBA00008725"/>
    </source>
</evidence>
<feature type="signal peptide" evidence="4">
    <location>
        <begin position="1"/>
        <end position="22"/>
    </location>
</feature>
<dbReference type="GO" id="GO:0006817">
    <property type="term" value="P:phosphate ion transport"/>
    <property type="evidence" value="ECO:0007669"/>
    <property type="project" value="UniProtKB-UniRule"/>
</dbReference>
<proteinExistence type="inferred from homology"/>
<dbReference type="GO" id="GO:0042301">
    <property type="term" value="F:phosphate ion binding"/>
    <property type="evidence" value="ECO:0007669"/>
    <property type="project" value="UniProtKB-UniRule"/>
</dbReference>
<keyword evidence="4" id="KW-0592">Phosphate transport</keyword>
<evidence type="ECO:0000313" key="7">
    <source>
        <dbReference type="Proteomes" id="UP000325372"/>
    </source>
</evidence>
<organism evidence="6 7">
    <name type="scientific">Marinihelvus fidelis</name>
    <dbReference type="NCBI Taxonomy" id="2613842"/>
    <lineage>
        <taxon>Bacteria</taxon>
        <taxon>Pseudomonadati</taxon>
        <taxon>Pseudomonadota</taxon>
        <taxon>Gammaproteobacteria</taxon>
        <taxon>Chromatiales</taxon>
        <taxon>Wenzhouxiangellaceae</taxon>
        <taxon>Marinihelvus</taxon>
    </lineage>
</organism>
<keyword evidence="7" id="KW-1185">Reference proteome</keyword>
<name>A0A5N0T451_9GAMM</name>
<dbReference type="PANTHER" id="PTHR30570">
    <property type="entry name" value="PERIPLASMIC PHOSPHATE BINDING COMPONENT OF PHOSPHATE ABC TRANSPORTER"/>
    <property type="match status" value="1"/>
</dbReference>
<keyword evidence="2 4" id="KW-0813">Transport</keyword>
<dbReference type="GO" id="GO:0005576">
    <property type="term" value="C:extracellular region"/>
    <property type="evidence" value="ECO:0007669"/>
    <property type="project" value="UniProtKB-SubCell"/>
</dbReference>
<dbReference type="Gene3D" id="3.40.190.10">
    <property type="entry name" value="Periplasmic binding protein-like II"/>
    <property type="match status" value="2"/>
</dbReference>
<sequence>MKFRNIITGALILGTLAGPACAFAQAQLDEALPRYEKVSGVSGNLSSVGSDTLANLMTLWAEQFKRYYPNVNTQVQAAGSSTAPPALTEGTANIGPMSRLMRDQEIEAFEARYGYQPTLVAVAIDALSVFVHKDNPIDGLTVDQLDRIFSATRNCGGGAPIDLWGQLGLSGSWENRGIQLYGRNSVSGTYGHFKERALCRGDFRDTVNEQPGSASVVQSVSTTLNAIGYSGMGYSTSSVRAVPISLGEDRPFVEASMEEAIAGRYPMSRFLYLYVNKAPDQPLSPLVREFLRMVLSYEGQAVVVRDGYVPFPAAVAERERDKVAPAMPVIDAAADAADNPGS</sequence>
<comment type="similarity">
    <text evidence="1 4">Belongs to the PstS family.</text>
</comment>
<dbReference type="AlphaFoldDB" id="A0A5N0T451"/>
<evidence type="ECO:0000256" key="4">
    <source>
        <dbReference type="RuleBase" id="RU367119"/>
    </source>
</evidence>
<evidence type="ECO:0000256" key="2">
    <source>
        <dbReference type="ARBA" id="ARBA00022448"/>
    </source>
</evidence>
<keyword evidence="3 4" id="KW-0732">Signal</keyword>
<dbReference type="Proteomes" id="UP000325372">
    <property type="component" value="Unassembled WGS sequence"/>
</dbReference>
<dbReference type="NCBIfam" id="TIGR02136">
    <property type="entry name" value="ptsS_2"/>
    <property type="match status" value="1"/>
</dbReference>
<accession>A0A5N0T451</accession>
<dbReference type="InterPro" id="IPR024370">
    <property type="entry name" value="PBP_domain"/>
</dbReference>
<comment type="caution">
    <text evidence="6">The sequence shown here is derived from an EMBL/GenBank/DDBJ whole genome shotgun (WGS) entry which is preliminary data.</text>
</comment>
<feature type="domain" description="PBP" evidence="5">
    <location>
        <begin position="40"/>
        <end position="296"/>
    </location>
</feature>
<dbReference type="Pfam" id="PF12849">
    <property type="entry name" value="PBP_like_2"/>
    <property type="match status" value="1"/>
</dbReference>
<reference evidence="6 7" key="1">
    <citation type="submission" date="2019-09" db="EMBL/GenBank/DDBJ databases">
        <title>Wenzhouxiangella sp. Genome sequencing and assembly.</title>
        <authorList>
            <person name="Zhang R."/>
        </authorList>
    </citation>
    <scope>NUCLEOTIDE SEQUENCE [LARGE SCALE GENOMIC DNA]</scope>
    <source>
        <strain evidence="6 7">W260</strain>
    </source>
</reference>
<keyword evidence="4" id="KW-0964">Secreted</keyword>
<dbReference type="CDD" id="cd13653">
    <property type="entry name" value="PBP2_phosphate_like_1"/>
    <property type="match status" value="1"/>
</dbReference>
<dbReference type="SUPFAM" id="SSF53850">
    <property type="entry name" value="Periplasmic binding protein-like II"/>
    <property type="match status" value="1"/>
</dbReference>
<dbReference type="EMBL" id="VYXP01000010">
    <property type="protein sequence ID" value="KAA9129845.1"/>
    <property type="molecule type" value="Genomic_DNA"/>
</dbReference>
<gene>
    <name evidence="6" type="primary">pstS</name>
    <name evidence="6" type="ORF">F3N42_13760</name>
</gene>
<keyword evidence="4" id="KW-0574">Periplasm</keyword>
<feature type="chain" id="PRO_5027148094" description="Phosphate-binding protein" evidence="4">
    <location>
        <begin position="23"/>
        <end position="342"/>
    </location>
</feature>